<dbReference type="AlphaFoldDB" id="A0A699U055"/>
<name>A0A699U055_TANCI</name>
<accession>A0A699U055</accession>
<organism evidence="1">
    <name type="scientific">Tanacetum cinerariifolium</name>
    <name type="common">Dalmatian daisy</name>
    <name type="synonym">Chrysanthemum cinerariifolium</name>
    <dbReference type="NCBI Taxonomy" id="118510"/>
    <lineage>
        <taxon>Eukaryota</taxon>
        <taxon>Viridiplantae</taxon>
        <taxon>Streptophyta</taxon>
        <taxon>Embryophyta</taxon>
        <taxon>Tracheophyta</taxon>
        <taxon>Spermatophyta</taxon>
        <taxon>Magnoliopsida</taxon>
        <taxon>eudicotyledons</taxon>
        <taxon>Gunneridae</taxon>
        <taxon>Pentapetalae</taxon>
        <taxon>asterids</taxon>
        <taxon>campanulids</taxon>
        <taxon>Asterales</taxon>
        <taxon>Asteraceae</taxon>
        <taxon>Asteroideae</taxon>
        <taxon>Anthemideae</taxon>
        <taxon>Anthemidinae</taxon>
        <taxon>Tanacetum</taxon>
    </lineage>
</organism>
<protein>
    <submittedName>
        <fullName evidence="1">Uncharacterized protein</fullName>
    </submittedName>
</protein>
<comment type="caution">
    <text evidence="1">The sequence shown here is derived from an EMBL/GenBank/DDBJ whole genome shotgun (WGS) entry which is preliminary data.</text>
</comment>
<reference evidence="1" key="1">
    <citation type="journal article" date="2019" name="Sci. Rep.">
        <title>Draft genome of Tanacetum cinerariifolium, the natural source of mosquito coil.</title>
        <authorList>
            <person name="Yamashiro T."/>
            <person name="Shiraishi A."/>
            <person name="Satake H."/>
            <person name="Nakayama K."/>
        </authorList>
    </citation>
    <scope>NUCLEOTIDE SEQUENCE</scope>
</reference>
<dbReference type="EMBL" id="BKCJ011288106">
    <property type="protein sequence ID" value="GFD15677.1"/>
    <property type="molecule type" value="Genomic_DNA"/>
</dbReference>
<sequence length="116" mass="13478">MFQSTSLDLLSLEKLLHSFLETEDEHQDIVGFEFGQNWKNQYFVPSVDTGKFYEIPHSYRSKKNLVNHMNNNYHHSSDCNLVPVHGQTGTVVDNHNRHVNYSHINCTSNSRTEVVE</sequence>
<feature type="non-terminal residue" evidence="1">
    <location>
        <position position="116"/>
    </location>
</feature>
<evidence type="ECO:0000313" key="1">
    <source>
        <dbReference type="EMBL" id="GFD15677.1"/>
    </source>
</evidence>
<proteinExistence type="predicted"/>
<gene>
    <name evidence="1" type="ORF">Tci_887646</name>
</gene>